<dbReference type="PANTHER" id="PTHR11003:SF342">
    <property type="entry name" value="OUTWARD-RECTIFIER POTASSIUM CHANNEL TOK1"/>
    <property type="match status" value="1"/>
</dbReference>
<evidence type="ECO:0000256" key="6">
    <source>
        <dbReference type="ARBA" id="ARBA00023136"/>
    </source>
</evidence>
<dbReference type="GO" id="GO:0015271">
    <property type="term" value="F:outward rectifier potassium channel activity"/>
    <property type="evidence" value="ECO:0007669"/>
    <property type="project" value="TreeGrafter"/>
</dbReference>
<evidence type="ECO:0000259" key="11">
    <source>
        <dbReference type="Pfam" id="PF07885"/>
    </source>
</evidence>
<dbReference type="InterPro" id="IPR003280">
    <property type="entry name" value="2pore_dom_K_chnl"/>
</dbReference>
<keyword evidence="13" id="KW-1185">Reference proteome</keyword>
<feature type="region of interest" description="Disordered" evidence="9">
    <location>
        <begin position="595"/>
        <end position="639"/>
    </location>
</feature>
<keyword evidence="7 8" id="KW-0407">Ion channel</keyword>
<dbReference type="Gene3D" id="1.10.287.70">
    <property type="match status" value="2"/>
</dbReference>
<feature type="transmembrane region" description="Helical" evidence="10">
    <location>
        <begin position="343"/>
        <end position="362"/>
    </location>
</feature>
<feature type="compositionally biased region" description="Low complexity" evidence="9">
    <location>
        <begin position="42"/>
        <end position="52"/>
    </location>
</feature>
<feature type="compositionally biased region" description="Basic residues" evidence="9">
    <location>
        <begin position="595"/>
        <end position="607"/>
    </location>
</feature>
<feature type="compositionally biased region" description="Basic residues" evidence="9">
    <location>
        <begin position="771"/>
        <end position="785"/>
    </location>
</feature>
<feature type="compositionally biased region" description="Acidic residues" evidence="9">
    <location>
        <begin position="729"/>
        <end position="738"/>
    </location>
</feature>
<evidence type="ECO:0000256" key="10">
    <source>
        <dbReference type="SAM" id="Phobius"/>
    </source>
</evidence>
<evidence type="ECO:0000313" key="13">
    <source>
        <dbReference type="Proteomes" id="UP001365542"/>
    </source>
</evidence>
<dbReference type="SUPFAM" id="SSF81324">
    <property type="entry name" value="Voltage-gated potassium channels"/>
    <property type="match status" value="2"/>
</dbReference>
<evidence type="ECO:0000256" key="3">
    <source>
        <dbReference type="ARBA" id="ARBA00022692"/>
    </source>
</evidence>
<feature type="transmembrane region" description="Helical" evidence="10">
    <location>
        <begin position="301"/>
        <end position="323"/>
    </location>
</feature>
<evidence type="ECO:0000256" key="4">
    <source>
        <dbReference type="ARBA" id="ARBA00022989"/>
    </source>
</evidence>
<feature type="transmembrane region" description="Helical" evidence="10">
    <location>
        <begin position="214"/>
        <end position="240"/>
    </location>
</feature>
<evidence type="ECO:0000313" key="12">
    <source>
        <dbReference type="EMBL" id="KAK6541991.1"/>
    </source>
</evidence>
<feature type="compositionally biased region" description="Polar residues" evidence="9">
    <location>
        <begin position="53"/>
        <end position="65"/>
    </location>
</feature>
<protein>
    <submittedName>
        <fullName evidence="12">Potassium channel</fullName>
    </submittedName>
</protein>
<proteinExistence type="inferred from homology"/>
<dbReference type="EMBL" id="JAVHJO010000003">
    <property type="protein sequence ID" value="KAK6541991.1"/>
    <property type="molecule type" value="Genomic_DNA"/>
</dbReference>
<keyword evidence="2 8" id="KW-0813">Transport</keyword>
<feature type="region of interest" description="Disordered" evidence="9">
    <location>
        <begin position="88"/>
        <end position="120"/>
    </location>
</feature>
<feature type="transmembrane region" description="Helical" evidence="10">
    <location>
        <begin position="261"/>
        <end position="281"/>
    </location>
</feature>
<feature type="transmembrane region" description="Helical" evidence="10">
    <location>
        <begin position="168"/>
        <end position="194"/>
    </location>
</feature>
<evidence type="ECO:0000256" key="5">
    <source>
        <dbReference type="ARBA" id="ARBA00023065"/>
    </source>
</evidence>
<dbReference type="PRINTS" id="PR01333">
    <property type="entry name" value="2POREKCHANEL"/>
</dbReference>
<feature type="domain" description="Potassium channel" evidence="11">
    <location>
        <begin position="350"/>
        <end position="418"/>
    </location>
</feature>
<dbReference type="GO" id="GO:0005886">
    <property type="term" value="C:plasma membrane"/>
    <property type="evidence" value="ECO:0007669"/>
    <property type="project" value="TreeGrafter"/>
</dbReference>
<sequence>MNDPGLDDSVKQLAEAQQKQTPSPNNHSGRFLSPDLHRTSSPRHNSGSSNSTNAADSIASNNKGTPTGIAGGGKHYRKSCFWERFSHDSREDEGEENARRSRNGVSGDTGSVDSTSPMREVEEVEAGVGLEEGHVDSGERDMQELNEMEKKGEADEHLPAFSFLFSTVFPLMSATLGPVANVMSVCALVAPWRVYIPNKPGASAEHSDKISDPAWALAINGISLACGFAANVILLLNLAWSPTTQTNGKSYIRRKFQSNHLLPFTITLWYTASVLLLSLLAVYRTHLYNLPREHYAWSQAFYYGVNAATLYFIIATLLVANYIGVITNRYARQFTLTIAQRTLMLQTMSLMVWLCLGAGVFAKLEGWAFLDGIYFCDTTFLVVGLGDYSLTTNAGRALLFPYAAVGIVIVGLIVSSIRGLVLERGKKKVKRRLLWKQREIMVDGDGKGVAEAEKAESEKERFELMREVQDKADQRRKWMALCVSLTFFLVFWLLGACVFMEAQHEKEWTYFQSLYFCFTTILTIGYGDFYPTSNSGKPFFVIWSLLAVPMMTILVSNLGDTIIVMIKNITLWLGEWTILPEEKISELGGKNRWLKSQRHRNKHARRQRSSELREKREQEQRNQQHYEGEMDMGDSTDDEEVRQLQRIGTDLIGKEGREEGQKYGGDNGMAFLHHDLAFAIQELLPDLASKPPKQYNFEEWTTYLKLINAPDGKSKSRHVSSPRIKMADGEDEETDWLGEDSPLMSRQSETEWLLSRLCGRLEECLREQKQSARRRSRSGKGRHRAGGALAGQGVGWPELAGEKQS</sequence>
<dbReference type="GO" id="GO:0022841">
    <property type="term" value="F:potassium ion leak channel activity"/>
    <property type="evidence" value="ECO:0007669"/>
    <property type="project" value="TreeGrafter"/>
</dbReference>
<keyword evidence="3 8" id="KW-0812">Transmembrane</keyword>
<dbReference type="Pfam" id="PF07885">
    <property type="entry name" value="Ion_trans_2"/>
    <property type="match status" value="2"/>
</dbReference>
<evidence type="ECO:0000256" key="8">
    <source>
        <dbReference type="RuleBase" id="RU003857"/>
    </source>
</evidence>
<dbReference type="Proteomes" id="UP001365542">
    <property type="component" value="Unassembled WGS sequence"/>
</dbReference>
<feature type="compositionally biased region" description="Acidic residues" evidence="9">
    <location>
        <begin position="629"/>
        <end position="639"/>
    </location>
</feature>
<feature type="transmembrane region" description="Helical" evidence="10">
    <location>
        <begin position="478"/>
        <end position="502"/>
    </location>
</feature>
<feature type="compositionally biased region" description="Polar residues" evidence="9">
    <location>
        <begin position="15"/>
        <end position="28"/>
    </location>
</feature>
<accession>A0AAV9XK77</accession>
<reference evidence="12 13" key="1">
    <citation type="submission" date="2019-10" db="EMBL/GenBank/DDBJ databases">
        <authorList>
            <person name="Palmer J.M."/>
        </authorList>
    </citation>
    <scope>NUCLEOTIDE SEQUENCE [LARGE SCALE GENOMIC DNA]</scope>
    <source>
        <strain evidence="12 13">TWF694</strain>
    </source>
</reference>
<organism evidence="12 13">
    <name type="scientific">Orbilia ellipsospora</name>
    <dbReference type="NCBI Taxonomy" id="2528407"/>
    <lineage>
        <taxon>Eukaryota</taxon>
        <taxon>Fungi</taxon>
        <taxon>Dikarya</taxon>
        <taxon>Ascomycota</taxon>
        <taxon>Pezizomycotina</taxon>
        <taxon>Orbiliomycetes</taxon>
        <taxon>Orbiliales</taxon>
        <taxon>Orbiliaceae</taxon>
        <taxon>Orbilia</taxon>
    </lineage>
</organism>
<evidence type="ECO:0000256" key="7">
    <source>
        <dbReference type="ARBA" id="ARBA00023303"/>
    </source>
</evidence>
<dbReference type="AlphaFoldDB" id="A0AAV9XK77"/>
<dbReference type="GO" id="GO:0030322">
    <property type="term" value="P:stabilization of membrane potential"/>
    <property type="evidence" value="ECO:0007669"/>
    <property type="project" value="TreeGrafter"/>
</dbReference>
<keyword evidence="4 10" id="KW-1133">Transmembrane helix</keyword>
<feature type="transmembrane region" description="Helical" evidence="10">
    <location>
        <begin position="508"/>
        <end position="527"/>
    </location>
</feature>
<feature type="transmembrane region" description="Helical" evidence="10">
    <location>
        <begin position="539"/>
        <end position="559"/>
    </location>
</feature>
<dbReference type="InterPro" id="IPR013099">
    <property type="entry name" value="K_chnl_dom"/>
</dbReference>
<evidence type="ECO:0000256" key="1">
    <source>
        <dbReference type="ARBA" id="ARBA00004141"/>
    </source>
</evidence>
<evidence type="ECO:0000256" key="2">
    <source>
        <dbReference type="ARBA" id="ARBA00022448"/>
    </source>
</evidence>
<feature type="transmembrane region" description="Helical" evidence="10">
    <location>
        <begin position="399"/>
        <end position="422"/>
    </location>
</feature>
<feature type="domain" description="Potassium channel" evidence="11">
    <location>
        <begin position="488"/>
        <end position="562"/>
    </location>
</feature>
<feature type="compositionally biased region" description="Polar residues" evidence="9">
    <location>
        <begin position="103"/>
        <end position="117"/>
    </location>
</feature>
<gene>
    <name evidence="12" type="primary">TOK1_1</name>
    <name evidence="12" type="ORF">TWF694_007764</name>
</gene>
<evidence type="ECO:0000256" key="9">
    <source>
        <dbReference type="SAM" id="MobiDB-lite"/>
    </source>
</evidence>
<dbReference type="PANTHER" id="PTHR11003">
    <property type="entry name" value="POTASSIUM CHANNEL, SUBFAMILY K"/>
    <property type="match status" value="1"/>
</dbReference>
<comment type="caution">
    <text evidence="12">The sequence shown here is derived from an EMBL/GenBank/DDBJ whole genome shotgun (WGS) entry which is preliminary data.</text>
</comment>
<keyword evidence="6 10" id="KW-0472">Membrane</keyword>
<feature type="region of interest" description="Disordered" evidence="9">
    <location>
        <begin position="767"/>
        <end position="805"/>
    </location>
</feature>
<feature type="compositionally biased region" description="Basic and acidic residues" evidence="9">
    <location>
        <begin position="608"/>
        <end position="628"/>
    </location>
</feature>
<feature type="region of interest" description="Disordered" evidence="9">
    <location>
        <begin position="1"/>
        <end position="73"/>
    </location>
</feature>
<name>A0AAV9XK77_9PEZI</name>
<comment type="similarity">
    <text evidence="8">Belongs to the two pore domain potassium channel (TC 1.A.1.8) family.</text>
</comment>
<comment type="subcellular location">
    <subcellularLocation>
        <location evidence="1">Membrane</location>
        <topology evidence="1">Multi-pass membrane protein</topology>
    </subcellularLocation>
</comment>
<keyword evidence="5 8" id="KW-0406">Ion transport</keyword>
<feature type="region of interest" description="Disordered" evidence="9">
    <location>
        <begin position="711"/>
        <end position="743"/>
    </location>
</feature>